<reference evidence="1" key="1">
    <citation type="submission" date="2022-01" db="EMBL/GenBank/DDBJ databases">
        <authorList>
            <person name="Adedokun J.O."/>
            <person name="Anish E.J."/>
            <person name="Asare P.O."/>
            <person name="Austin E."/>
            <person name="Barreto J."/>
            <person name="Berkey E.P."/>
            <person name="Biju B.M."/>
            <person name="Bose S."/>
            <person name="Brooks T.M."/>
            <person name="Brown C.A."/>
            <person name="Carr S.M."/>
            <person name="Casey A.R."/>
            <person name="Chilcote M."/>
            <person name="Davis E."/>
            <person name="DiFonzo E.M."/>
            <person name="DiGiovine K.M."/>
            <person name="Edwards S.G."/>
            <person name="Eidson C.M."/>
            <person name="Eiker G.M."/>
            <person name="Fanrak K.N."/>
            <person name="Francis O.V."/>
            <person name="Garcia L.O."/>
            <person name="Gilfeather E.J."/>
            <person name="Gilman M.L."/>
            <person name="Ha N.J."/>
            <person name="Hawley O.M."/>
            <person name="Hellman Z.A."/>
            <person name="Hillman A.N."/>
            <person name="Hollenbach I.P."/>
            <person name="Johnston G.D."/>
            <person name="Kang N.Y."/>
            <person name="Kantz L.J."/>
            <person name="Kartofilis S.T."/>
            <person name="Khan M.L."/>
            <person name="Krane R.S."/>
            <person name="Kross M."/>
            <person name="LiCausi A.M."/>
            <person name="Lowell K.E."/>
            <person name="Madril M.J."/>
            <person name="Marquez A.G."/>
            <person name="Milbourne L."/>
            <person name="Mucklewee J.C."/>
            <person name="Nguyen C.A."/>
            <person name="Nolder G.M."/>
            <person name="Panicker S.B."/>
            <person name="Potucek A."/>
            <person name="Rai K."/>
            <person name="Reehl M.A."/>
            <person name="Rollman L.E."/>
            <person name="Sahasrabuddhe M.R."/>
            <person name="Saraiya R.G."/>
            <person name="Schechter J.D."/>
            <person name="Scheck S.C."/>
            <person name="Schultz T.A."/>
            <person name="Seymour E.J."/>
            <person name="Shah A.N."/>
            <person name="Staub P.B."/>
            <person name="Stellato D.J."/>
            <person name="Tank R.M."/>
            <person name="Thayer S.M."/>
            <person name="Traub J.A."/>
            <person name="Trinh N."/>
            <person name="Udupa A.M."/>
            <person name="Wang A."/>
            <person name="Wiest M.R."/>
            <person name="Xue J."/>
            <person name="Yun S."/>
            <person name="Zeiler M.S."/>
            <person name="Zhang L.S."/>
            <person name="Zhou J."/>
            <person name="Bortz R.L."/>
            <person name="Garlena R.A."/>
            <person name="Russell D.A."/>
            <person name="Pope W.H."/>
            <person name="Jacobs-Sera D."/>
            <person name="Hatfull G.F."/>
        </authorList>
    </citation>
    <scope>NUCLEOTIDE SEQUENCE</scope>
</reference>
<keyword evidence="2" id="KW-1185">Reference proteome</keyword>
<evidence type="ECO:0000313" key="2">
    <source>
        <dbReference type="Proteomes" id="UP000829067"/>
    </source>
</evidence>
<dbReference type="GeneID" id="77929406"/>
<proteinExistence type="predicted"/>
<sequence length="77" mass="8316">MHLPSIPESLDIDDQIQAGIDAGRTATQVFDGMVGLIGKSISEGNLTNWGRPETVLKLDTPPRLTKREILDQTAGES</sequence>
<dbReference type="Proteomes" id="UP000829067">
    <property type="component" value="Segment"/>
</dbReference>
<dbReference type="RefSeq" id="YP_010653570.1">
    <property type="nucleotide sequence ID" value="NC_070799.1"/>
</dbReference>
<evidence type="ECO:0000313" key="1">
    <source>
        <dbReference type="EMBL" id="UJD21095.1"/>
    </source>
</evidence>
<protein>
    <submittedName>
        <fullName evidence="1">Uncharacterized protein</fullName>
    </submittedName>
</protein>
<dbReference type="KEGG" id="vg:77929406"/>
<accession>A0AAE9CIH7</accession>
<name>A0AAE9CIH7_9CAUD</name>
<organism evidence="1 2">
    <name type="scientific">Gordonia phage Pickett</name>
    <dbReference type="NCBI Taxonomy" id="2910954"/>
    <lineage>
        <taxon>Viruses</taxon>
        <taxon>Duplodnaviria</taxon>
        <taxon>Heunggongvirae</taxon>
        <taxon>Uroviricota</taxon>
        <taxon>Caudoviricetes</taxon>
        <taxon>Attisvirus</taxon>
        <taxon>Attisvirus pickett</taxon>
    </lineage>
</organism>
<gene>
    <name evidence="1" type="primary">71</name>
    <name evidence="1" type="ORF">SEA_PICKETT_71</name>
</gene>
<dbReference type="EMBL" id="OM203160">
    <property type="protein sequence ID" value="UJD21095.1"/>
    <property type="molecule type" value="Genomic_DNA"/>
</dbReference>